<feature type="signal peptide" evidence="1">
    <location>
        <begin position="1"/>
        <end position="22"/>
    </location>
</feature>
<reference evidence="2 3" key="1">
    <citation type="submission" date="2020-05" db="EMBL/GenBank/DDBJ databases">
        <title>Mucilaginibacter mali sp. nov.</title>
        <authorList>
            <person name="Kim H.S."/>
            <person name="Lee K.C."/>
            <person name="Suh M.K."/>
            <person name="Kim J.-S."/>
            <person name="Han K.-I."/>
            <person name="Eom M.K."/>
            <person name="Shin Y.K."/>
            <person name="Lee J.-S."/>
        </authorList>
    </citation>
    <scope>NUCLEOTIDE SEQUENCE [LARGE SCALE GENOMIC DNA]</scope>
    <source>
        <strain evidence="2 3">G2-14</strain>
    </source>
</reference>
<keyword evidence="1" id="KW-0732">Signal</keyword>
<dbReference type="Proteomes" id="UP000505355">
    <property type="component" value="Chromosome"/>
</dbReference>
<evidence type="ECO:0008006" key="4">
    <source>
        <dbReference type="Google" id="ProtNLM"/>
    </source>
</evidence>
<accession>A0A7D4TY13</accession>
<dbReference type="RefSeq" id="WP_173417441.1">
    <property type="nucleotide sequence ID" value="NZ_CP054139.1"/>
</dbReference>
<protein>
    <recommendedName>
        <fullName evidence="4">Lipoprotein</fullName>
    </recommendedName>
</protein>
<dbReference type="EMBL" id="CP054139">
    <property type="protein sequence ID" value="QKJ32795.1"/>
    <property type="molecule type" value="Genomic_DNA"/>
</dbReference>
<gene>
    <name evidence="2" type="ORF">HQ865_24570</name>
</gene>
<sequence length="179" mass="20604">MRYLLFLTTAILLLSCKRPNPAANTISKITLARSGAWSFYGDAMCIDSTLAYHYLKNTGSRKQLYYQGKISQAFWDSLNRHFDAIKYQTIPDSTSMGGQDMIFMELVIRYNGRKKRIIRIYHDTSAVVKVSKWIKENADTIRLVPLNKPVFFETTYQNPPPIPPLPLNRIRPPHAKTGY</sequence>
<keyword evidence="3" id="KW-1185">Reference proteome</keyword>
<feature type="chain" id="PRO_5028845051" description="Lipoprotein" evidence="1">
    <location>
        <begin position="23"/>
        <end position="179"/>
    </location>
</feature>
<organism evidence="2 3">
    <name type="scientific">Mucilaginibacter mali</name>
    <dbReference type="NCBI Taxonomy" id="2740462"/>
    <lineage>
        <taxon>Bacteria</taxon>
        <taxon>Pseudomonadati</taxon>
        <taxon>Bacteroidota</taxon>
        <taxon>Sphingobacteriia</taxon>
        <taxon>Sphingobacteriales</taxon>
        <taxon>Sphingobacteriaceae</taxon>
        <taxon>Mucilaginibacter</taxon>
    </lineage>
</organism>
<dbReference type="KEGG" id="mmab:HQ865_24570"/>
<dbReference type="AlphaFoldDB" id="A0A7D4TY13"/>
<evidence type="ECO:0000313" key="3">
    <source>
        <dbReference type="Proteomes" id="UP000505355"/>
    </source>
</evidence>
<proteinExistence type="predicted"/>
<evidence type="ECO:0000313" key="2">
    <source>
        <dbReference type="EMBL" id="QKJ32795.1"/>
    </source>
</evidence>
<evidence type="ECO:0000256" key="1">
    <source>
        <dbReference type="SAM" id="SignalP"/>
    </source>
</evidence>
<name>A0A7D4TY13_9SPHI</name>
<dbReference type="PROSITE" id="PS51257">
    <property type="entry name" value="PROKAR_LIPOPROTEIN"/>
    <property type="match status" value="1"/>
</dbReference>